<feature type="region of interest" description="Disordered" evidence="1">
    <location>
        <begin position="1"/>
        <end position="57"/>
    </location>
</feature>
<reference evidence="2" key="1">
    <citation type="submission" date="2020-02" db="EMBL/GenBank/DDBJ databases">
        <authorList>
            <person name="Meier V. D."/>
        </authorList>
    </citation>
    <scope>NUCLEOTIDE SEQUENCE</scope>
    <source>
        <strain evidence="2">AVDCRST_MAG47</strain>
    </source>
</reference>
<dbReference type="AlphaFoldDB" id="A0A6J4NBX2"/>
<feature type="non-terminal residue" evidence="2">
    <location>
        <position position="1"/>
    </location>
</feature>
<feature type="compositionally biased region" description="Basic and acidic residues" evidence="1">
    <location>
        <begin position="28"/>
        <end position="41"/>
    </location>
</feature>
<accession>A0A6J4NBX2</accession>
<sequence length="57" mass="6513">RPPRGRCPAVLRADDRVPVRALPRGLARNREEPSRTSDGKPRPQPTSLRRLRRTSVM</sequence>
<name>A0A6J4NBX2_9ACTN</name>
<protein>
    <submittedName>
        <fullName evidence="2">Uncharacterized protein</fullName>
    </submittedName>
</protein>
<proteinExistence type="predicted"/>
<organism evidence="2">
    <name type="scientific">uncultured Nocardioidaceae bacterium</name>
    <dbReference type="NCBI Taxonomy" id="253824"/>
    <lineage>
        <taxon>Bacteria</taxon>
        <taxon>Bacillati</taxon>
        <taxon>Actinomycetota</taxon>
        <taxon>Actinomycetes</taxon>
        <taxon>Propionibacteriales</taxon>
        <taxon>Nocardioidaceae</taxon>
        <taxon>environmental samples</taxon>
    </lineage>
</organism>
<dbReference type="EMBL" id="CADCUK010000130">
    <property type="protein sequence ID" value="CAA9378510.1"/>
    <property type="molecule type" value="Genomic_DNA"/>
</dbReference>
<feature type="non-terminal residue" evidence="2">
    <location>
        <position position="57"/>
    </location>
</feature>
<gene>
    <name evidence="2" type="ORF">AVDCRST_MAG47-1954</name>
</gene>
<evidence type="ECO:0000256" key="1">
    <source>
        <dbReference type="SAM" id="MobiDB-lite"/>
    </source>
</evidence>
<evidence type="ECO:0000313" key="2">
    <source>
        <dbReference type="EMBL" id="CAA9378510.1"/>
    </source>
</evidence>